<reference evidence="2 3" key="1">
    <citation type="submission" date="2017-06" db="EMBL/GenBank/DDBJ databases">
        <title>Genome sequencing of cyanobaciteial culture collection at National Institute for Environmental Studies (NIES).</title>
        <authorList>
            <person name="Hirose Y."/>
            <person name="Shimura Y."/>
            <person name="Fujisawa T."/>
            <person name="Nakamura Y."/>
            <person name="Kawachi M."/>
        </authorList>
    </citation>
    <scope>NUCLEOTIDE SEQUENCE [LARGE SCALE GENOMIC DNA]</scope>
    <source>
        <strain evidence="2 3">NIES-2135</strain>
    </source>
</reference>
<proteinExistence type="predicted"/>
<evidence type="ECO:0000313" key="2">
    <source>
        <dbReference type="EMBL" id="BAY55195.1"/>
    </source>
</evidence>
<evidence type="ECO:0000256" key="1">
    <source>
        <dbReference type="SAM" id="MobiDB-lite"/>
    </source>
</evidence>
<gene>
    <name evidence="2" type="ORF">NIES2135_20170</name>
</gene>
<keyword evidence="3" id="KW-1185">Reference proteome</keyword>
<dbReference type="Proteomes" id="UP000217895">
    <property type="component" value="Chromosome"/>
</dbReference>
<protein>
    <submittedName>
        <fullName evidence="2">Uncharacterized protein</fullName>
    </submittedName>
</protein>
<dbReference type="AlphaFoldDB" id="A0A1Z4JEI5"/>
<sequence length="44" mass="5036">MPHNNFRKVAKSKAVAQPNRVTPKPLGELPFKQIRLHFFGGIHQ</sequence>
<name>A0A1Z4JEI5_LEPBY</name>
<organism evidence="2 3">
    <name type="scientific">Leptolyngbya boryana NIES-2135</name>
    <dbReference type="NCBI Taxonomy" id="1973484"/>
    <lineage>
        <taxon>Bacteria</taxon>
        <taxon>Bacillati</taxon>
        <taxon>Cyanobacteriota</taxon>
        <taxon>Cyanophyceae</taxon>
        <taxon>Leptolyngbyales</taxon>
        <taxon>Leptolyngbyaceae</taxon>
        <taxon>Leptolyngbya group</taxon>
        <taxon>Leptolyngbya</taxon>
    </lineage>
</organism>
<feature type="region of interest" description="Disordered" evidence="1">
    <location>
        <begin position="1"/>
        <end position="21"/>
    </location>
</feature>
<accession>A0A1Z4JEI5</accession>
<dbReference type="EMBL" id="AP018203">
    <property type="protein sequence ID" value="BAY55195.1"/>
    <property type="molecule type" value="Genomic_DNA"/>
</dbReference>
<evidence type="ECO:0000313" key="3">
    <source>
        <dbReference type="Proteomes" id="UP000217895"/>
    </source>
</evidence>
<feature type="compositionally biased region" description="Basic residues" evidence="1">
    <location>
        <begin position="1"/>
        <end position="11"/>
    </location>
</feature>